<feature type="region of interest" description="Disordered" evidence="1">
    <location>
        <begin position="273"/>
        <end position="325"/>
    </location>
</feature>
<keyword evidence="4" id="KW-1185">Reference proteome</keyword>
<dbReference type="InterPro" id="IPR045341">
    <property type="entry name" value="DUF6532"/>
</dbReference>
<gene>
    <name evidence="3" type="ORF">ARMOST_19834</name>
</gene>
<dbReference type="Proteomes" id="UP000219338">
    <property type="component" value="Unassembled WGS sequence"/>
</dbReference>
<name>A0A284S5M0_ARMOS</name>
<accession>A0A284S5M0</accession>
<dbReference type="OrthoDB" id="3064017at2759"/>
<organism evidence="3 4">
    <name type="scientific">Armillaria ostoyae</name>
    <name type="common">Armillaria root rot fungus</name>
    <dbReference type="NCBI Taxonomy" id="47428"/>
    <lineage>
        <taxon>Eukaryota</taxon>
        <taxon>Fungi</taxon>
        <taxon>Dikarya</taxon>
        <taxon>Basidiomycota</taxon>
        <taxon>Agaricomycotina</taxon>
        <taxon>Agaricomycetes</taxon>
        <taxon>Agaricomycetidae</taxon>
        <taxon>Agaricales</taxon>
        <taxon>Marasmiineae</taxon>
        <taxon>Physalacriaceae</taxon>
        <taxon>Armillaria</taxon>
    </lineage>
</organism>
<dbReference type="AlphaFoldDB" id="A0A284S5M0"/>
<feature type="domain" description="DUF6532" evidence="2">
    <location>
        <begin position="355"/>
        <end position="560"/>
    </location>
</feature>
<protein>
    <recommendedName>
        <fullName evidence="2">DUF6532 domain-containing protein</fullName>
    </recommendedName>
</protein>
<dbReference type="Pfam" id="PF20149">
    <property type="entry name" value="DUF6532"/>
    <property type="match status" value="1"/>
</dbReference>
<reference evidence="4" key="1">
    <citation type="journal article" date="2017" name="Nat. Ecol. Evol.">
        <title>Genome expansion and lineage-specific genetic innovations in the forest pathogenic fungi Armillaria.</title>
        <authorList>
            <person name="Sipos G."/>
            <person name="Prasanna A.N."/>
            <person name="Walter M.C."/>
            <person name="O'Connor E."/>
            <person name="Balint B."/>
            <person name="Krizsan K."/>
            <person name="Kiss B."/>
            <person name="Hess J."/>
            <person name="Varga T."/>
            <person name="Slot J."/>
            <person name="Riley R."/>
            <person name="Boka B."/>
            <person name="Rigling D."/>
            <person name="Barry K."/>
            <person name="Lee J."/>
            <person name="Mihaltcheva S."/>
            <person name="LaButti K."/>
            <person name="Lipzen A."/>
            <person name="Waldron R."/>
            <person name="Moloney N.M."/>
            <person name="Sperisen C."/>
            <person name="Kredics L."/>
            <person name="Vagvoelgyi C."/>
            <person name="Patrignani A."/>
            <person name="Fitzpatrick D."/>
            <person name="Nagy I."/>
            <person name="Doyle S."/>
            <person name="Anderson J.B."/>
            <person name="Grigoriev I.V."/>
            <person name="Gueldener U."/>
            <person name="Muensterkoetter M."/>
            <person name="Nagy L.G."/>
        </authorList>
    </citation>
    <scope>NUCLEOTIDE SEQUENCE [LARGE SCALE GENOMIC DNA]</scope>
    <source>
        <strain evidence="4">C18/9</strain>
    </source>
</reference>
<evidence type="ECO:0000313" key="3">
    <source>
        <dbReference type="EMBL" id="SJL16314.1"/>
    </source>
</evidence>
<dbReference type="STRING" id="47428.A0A284S5M0"/>
<evidence type="ECO:0000313" key="4">
    <source>
        <dbReference type="Proteomes" id="UP000219338"/>
    </source>
</evidence>
<sequence length="628" mass="69125">MSAFDTADFGQDLPPALQGHGLCQSMATDALKAYCLFICSVTRYLLMKMYPEASLQKNAASAKHRQETRAYNLQNASESAEMVSDPVAASETIIGSQPQMPYPVPQQYGLPGSFSPFQMPGMFMNAVGGPPMFHHGGNAFGNTPQFGGMENWTVPPFCMTATITNSITPVTGNCGESTGNQVIGSSILDQDKESEITACSFHSDDITSTPMPVPGPKRPSIHQAKATMTLLPQATPSDIVTLDPLKTPIRPLLRHRSHNLALYGWTPHPNPFNLPLPSNSESDKENEDTIMPTTDAGMKRGSKDTSPSEDFQNANTAGNKRKTKRMKKELRLSDLCPACRKLVDAMFPYLRSLMINGFPWLEDSKLKAMVIQAWYAAVDYMIEHHHYVGWPAPTQEEIHLITQRQIQHRGDLKADARMFVHNEQNPLFHFQKGADLAALQYNRDLVRALKSKENSFVHQDPMGTHNLLGPGYYQLPLIGMIINERYFNVQHGKEGIRPGFFPDNEIPFMTIALVLAAIECAIDEYEGGKYKMVKFATENYGQKEGDGAVYMQHLNGLKAWEAAHLRAGSDAPACLCKDLFASSKKHAGIVEDAATVQESAPGGCSMFTAEDFAFDIVVPVVPSANSST</sequence>
<evidence type="ECO:0000256" key="1">
    <source>
        <dbReference type="SAM" id="MobiDB-lite"/>
    </source>
</evidence>
<evidence type="ECO:0000259" key="2">
    <source>
        <dbReference type="Pfam" id="PF20149"/>
    </source>
</evidence>
<proteinExistence type="predicted"/>
<feature type="compositionally biased region" description="Polar residues" evidence="1">
    <location>
        <begin position="304"/>
        <end position="318"/>
    </location>
</feature>
<dbReference type="EMBL" id="FUEG01000034">
    <property type="protein sequence ID" value="SJL16314.1"/>
    <property type="molecule type" value="Genomic_DNA"/>
</dbReference>